<dbReference type="AlphaFoldDB" id="Q8GGD6"/>
<evidence type="ECO:0000256" key="1">
    <source>
        <dbReference type="SAM" id="MobiDB-lite"/>
    </source>
</evidence>
<evidence type="ECO:0000313" key="2">
    <source>
        <dbReference type="EMBL" id="AAN76290.1"/>
    </source>
</evidence>
<organism evidence="2">
    <name type="scientific">Streptomyces sp. EN27</name>
    <dbReference type="NCBI Taxonomy" id="211464"/>
    <lineage>
        <taxon>Bacteria</taxon>
        <taxon>Bacillati</taxon>
        <taxon>Actinomycetota</taxon>
        <taxon>Actinomycetes</taxon>
        <taxon>Kitasatosporales</taxon>
        <taxon>Streptomycetaceae</taxon>
        <taxon>Streptomyces</taxon>
    </lineage>
</organism>
<geneLocation type="plasmid" evidence="2">
    <name>pEN2701</name>
</geneLocation>
<reference evidence="2" key="1">
    <citation type="journal article" date="2003" name="Plasmid">
        <title>Complete sequencing and analysis of pEN2701, a novel 13-kb plasmid from an endophytic Streptomyces sp.</title>
        <authorList>
            <person name="Coombs J.T."/>
            <person name="Franco C.M.M."/>
            <person name="Loria R."/>
        </authorList>
    </citation>
    <scope>NUCLEOTIDE SEQUENCE</scope>
    <source>
        <strain evidence="2">EN27</strain>
        <plasmid evidence="2">pEN2701</plasmid>
    </source>
</reference>
<accession>Q8GGD6</accession>
<name>Q8GGD6_9ACTN</name>
<protein>
    <submittedName>
        <fullName evidence="2">Uncharacterized protein</fullName>
    </submittedName>
</protein>
<sequence>MDLSKTPGQLATEAAEAIRALNHRTIDAESYETPPSVGEAAYGLRTLIERLPQSLEQMESELLRFGSTDFVRMDDGSDPTYAVAECVSALAAARPLLAQLLDEMRVLSARTSHMGANWPDDVLNSSDTADTPTDTPA</sequence>
<dbReference type="EMBL" id="AF533985">
    <property type="protein sequence ID" value="AAN76290.1"/>
    <property type="molecule type" value="Genomic_DNA"/>
</dbReference>
<feature type="region of interest" description="Disordered" evidence="1">
    <location>
        <begin position="117"/>
        <end position="137"/>
    </location>
</feature>
<proteinExistence type="predicted"/>
<feature type="compositionally biased region" description="Low complexity" evidence="1">
    <location>
        <begin position="127"/>
        <end position="137"/>
    </location>
</feature>
<keyword evidence="2" id="KW-0614">Plasmid</keyword>